<evidence type="ECO:0000313" key="2">
    <source>
        <dbReference type="Proteomes" id="UP000077315"/>
    </source>
</evidence>
<dbReference type="Proteomes" id="UP000077315">
    <property type="component" value="Unassembled WGS sequence"/>
</dbReference>
<dbReference type="Gene3D" id="3.30.420.10">
    <property type="entry name" value="Ribonuclease H-like superfamily/Ribonuclease H"/>
    <property type="match status" value="1"/>
</dbReference>
<dbReference type="VEuPathDB" id="FungiDB:PHYBLDRAFT_112330"/>
<accession>A0A163DX53</accession>
<dbReference type="AlphaFoldDB" id="A0A163DX53"/>
<dbReference type="EMBL" id="KV440980">
    <property type="protein sequence ID" value="OAD73950.1"/>
    <property type="molecule type" value="Genomic_DNA"/>
</dbReference>
<reference evidence="2" key="1">
    <citation type="submission" date="2015-06" db="EMBL/GenBank/DDBJ databases">
        <title>Expansion of signal transduction pathways in fungi by whole-genome duplication.</title>
        <authorList>
            <consortium name="DOE Joint Genome Institute"/>
            <person name="Corrochano L.M."/>
            <person name="Kuo A."/>
            <person name="Marcet-Houben M."/>
            <person name="Polaino S."/>
            <person name="Salamov A."/>
            <person name="Villalobos J.M."/>
            <person name="Alvarez M.I."/>
            <person name="Avalos J."/>
            <person name="Benito E.P."/>
            <person name="Benoit I."/>
            <person name="Burger G."/>
            <person name="Camino L.P."/>
            <person name="Canovas D."/>
            <person name="Cerda-Olmedo E."/>
            <person name="Cheng J.-F."/>
            <person name="Dominguez A."/>
            <person name="Elias M."/>
            <person name="Eslava A.P."/>
            <person name="Glaser F."/>
            <person name="Grimwood J."/>
            <person name="Gutierrez G."/>
            <person name="Heitman J."/>
            <person name="Henrissat B."/>
            <person name="Iturriaga E.A."/>
            <person name="Lang B.F."/>
            <person name="Lavin J.L."/>
            <person name="Lee S."/>
            <person name="Li W."/>
            <person name="Lindquist E."/>
            <person name="Lopez-Garcia S."/>
            <person name="Luque E.M."/>
            <person name="Marcos A.T."/>
            <person name="Martin J."/>
            <person name="McCluskey K."/>
            <person name="Medina H.R."/>
            <person name="Miralles-Duran A."/>
            <person name="Miyazaki A."/>
            <person name="Munoz-Torres E."/>
            <person name="Oguiza J.A."/>
            <person name="Ohm R."/>
            <person name="Olmedo M."/>
            <person name="Orejas M."/>
            <person name="Ortiz-Castellanos L."/>
            <person name="Pisabarro A.G."/>
            <person name="Rodriguez-Romero J."/>
            <person name="Ruiz-Herrera J."/>
            <person name="Ruiz-Vazquez R."/>
            <person name="Sanz C."/>
            <person name="Schackwitz W."/>
            <person name="Schmutz J."/>
            <person name="Shahriari M."/>
            <person name="Shelest E."/>
            <person name="Silva-Franco F."/>
            <person name="Soanes D."/>
            <person name="Syed K."/>
            <person name="Tagua V.G."/>
            <person name="Talbot N.J."/>
            <person name="Thon M."/>
            <person name="De vries R.P."/>
            <person name="Wiebenga A."/>
            <person name="Yadav J.S."/>
            <person name="Braun E.L."/>
            <person name="Baker S."/>
            <person name="Garre V."/>
            <person name="Horwitz B."/>
            <person name="Torres-Martinez S."/>
            <person name="Idnurm A."/>
            <person name="Herrera-Estrella A."/>
            <person name="Gabaldon T."/>
            <person name="Grigoriev I.V."/>
        </authorList>
    </citation>
    <scope>NUCLEOTIDE SEQUENCE [LARGE SCALE GENOMIC DNA]</scope>
    <source>
        <strain evidence="2">NRRL 1555(-)</strain>
    </source>
</reference>
<name>A0A163DX53_PHYB8</name>
<dbReference type="STRING" id="763407.A0A163DX53"/>
<proteinExistence type="predicted"/>
<dbReference type="GO" id="GO:0003676">
    <property type="term" value="F:nucleic acid binding"/>
    <property type="evidence" value="ECO:0007669"/>
    <property type="project" value="InterPro"/>
</dbReference>
<dbReference type="GeneID" id="28989177"/>
<organism evidence="1 2">
    <name type="scientific">Phycomyces blakesleeanus (strain ATCC 8743b / DSM 1359 / FGSC 10004 / NBRC 33097 / NRRL 1555)</name>
    <dbReference type="NCBI Taxonomy" id="763407"/>
    <lineage>
        <taxon>Eukaryota</taxon>
        <taxon>Fungi</taxon>
        <taxon>Fungi incertae sedis</taxon>
        <taxon>Mucoromycota</taxon>
        <taxon>Mucoromycotina</taxon>
        <taxon>Mucoromycetes</taxon>
        <taxon>Mucorales</taxon>
        <taxon>Phycomycetaceae</taxon>
        <taxon>Phycomyces</taxon>
    </lineage>
</organism>
<evidence type="ECO:0000313" key="1">
    <source>
        <dbReference type="EMBL" id="OAD73950.1"/>
    </source>
</evidence>
<evidence type="ECO:0008006" key="3">
    <source>
        <dbReference type="Google" id="ProtNLM"/>
    </source>
</evidence>
<dbReference type="OrthoDB" id="2416077at2759"/>
<sequence length="103" mass="11983">MFQEDNVPSHTVNISKKCRKELGLDVLDWPSRSSDLSPIENISNILNDCVCKRTFPLTNLRELEVALQEEWQKIDRKTCADLCLKMHNRLVAIKENKDEPIPY</sequence>
<dbReference type="RefSeq" id="XP_018291990.1">
    <property type="nucleotide sequence ID" value="XM_018428271.1"/>
</dbReference>
<protein>
    <recommendedName>
        <fullName evidence="3">Tc1-like transposase DDE domain-containing protein</fullName>
    </recommendedName>
</protein>
<dbReference type="InParanoid" id="A0A163DX53"/>
<dbReference type="InterPro" id="IPR036397">
    <property type="entry name" value="RNaseH_sf"/>
</dbReference>
<keyword evidence="2" id="KW-1185">Reference proteome</keyword>
<gene>
    <name evidence="1" type="ORF">PHYBLDRAFT_112330</name>
</gene>